<feature type="domain" description="Septin-type G" evidence="3">
    <location>
        <begin position="1"/>
        <end position="172"/>
    </location>
</feature>
<protein>
    <recommendedName>
        <fullName evidence="3">Septin-type G domain-containing protein</fullName>
    </recommendedName>
</protein>
<reference evidence="5" key="1">
    <citation type="journal article" date="2013" name="Nature">
        <title>Pan genome of the phytoplankton Emiliania underpins its global distribution.</title>
        <authorList>
            <person name="Read B.A."/>
            <person name="Kegel J."/>
            <person name="Klute M.J."/>
            <person name="Kuo A."/>
            <person name="Lefebvre S.C."/>
            <person name="Maumus F."/>
            <person name="Mayer C."/>
            <person name="Miller J."/>
            <person name="Monier A."/>
            <person name="Salamov A."/>
            <person name="Young J."/>
            <person name="Aguilar M."/>
            <person name="Claverie J.M."/>
            <person name="Frickenhaus S."/>
            <person name="Gonzalez K."/>
            <person name="Herman E.K."/>
            <person name="Lin Y.C."/>
            <person name="Napier J."/>
            <person name="Ogata H."/>
            <person name="Sarno A.F."/>
            <person name="Shmutz J."/>
            <person name="Schroeder D."/>
            <person name="de Vargas C."/>
            <person name="Verret F."/>
            <person name="von Dassow P."/>
            <person name="Valentin K."/>
            <person name="Van de Peer Y."/>
            <person name="Wheeler G."/>
            <person name="Dacks J.B."/>
            <person name="Delwiche C.F."/>
            <person name="Dyhrman S.T."/>
            <person name="Glockner G."/>
            <person name="John U."/>
            <person name="Richards T."/>
            <person name="Worden A.Z."/>
            <person name="Zhang X."/>
            <person name="Grigoriev I.V."/>
            <person name="Allen A.E."/>
            <person name="Bidle K."/>
            <person name="Borodovsky M."/>
            <person name="Bowler C."/>
            <person name="Brownlee C."/>
            <person name="Cock J.M."/>
            <person name="Elias M."/>
            <person name="Gladyshev V.N."/>
            <person name="Groth M."/>
            <person name="Guda C."/>
            <person name="Hadaegh A."/>
            <person name="Iglesias-Rodriguez M.D."/>
            <person name="Jenkins J."/>
            <person name="Jones B.M."/>
            <person name="Lawson T."/>
            <person name="Leese F."/>
            <person name="Lindquist E."/>
            <person name="Lobanov A."/>
            <person name="Lomsadze A."/>
            <person name="Malik S.B."/>
            <person name="Marsh M.E."/>
            <person name="Mackinder L."/>
            <person name="Mock T."/>
            <person name="Mueller-Roeber B."/>
            <person name="Pagarete A."/>
            <person name="Parker M."/>
            <person name="Probert I."/>
            <person name="Quesneville H."/>
            <person name="Raines C."/>
            <person name="Rensing S.A."/>
            <person name="Riano-Pachon D.M."/>
            <person name="Richier S."/>
            <person name="Rokitta S."/>
            <person name="Shiraiwa Y."/>
            <person name="Soanes D.M."/>
            <person name="van der Giezen M."/>
            <person name="Wahlund T.M."/>
            <person name="Williams B."/>
            <person name="Wilson W."/>
            <person name="Wolfe G."/>
            <person name="Wurch L.L."/>
        </authorList>
    </citation>
    <scope>NUCLEOTIDE SEQUENCE</scope>
</reference>
<keyword evidence="1" id="KW-0547">Nucleotide-binding</keyword>
<dbReference type="HOGENOM" id="CLU_881185_0_0_1"/>
<dbReference type="InterPro" id="IPR030379">
    <property type="entry name" value="G_SEPTIN_dom"/>
</dbReference>
<evidence type="ECO:0000256" key="2">
    <source>
        <dbReference type="SAM" id="Phobius"/>
    </source>
</evidence>
<keyword evidence="2" id="KW-1133">Transmembrane helix</keyword>
<dbReference type="GO" id="GO:0005525">
    <property type="term" value="F:GTP binding"/>
    <property type="evidence" value="ECO:0007669"/>
    <property type="project" value="UniProtKB-KW"/>
</dbReference>
<evidence type="ECO:0000313" key="5">
    <source>
        <dbReference type="Proteomes" id="UP000013827"/>
    </source>
</evidence>
<comment type="similarity">
    <text evidence="1">Belongs to the TRAFAC class TrmE-Era-EngA-EngB-Septin-like GTPase superfamily. Septin GTPase family.</text>
</comment>
<proteinExistence type="inferred from homology"/>
<dbReference type="KEGG" id="ehx:EMIHUDRAFT_356178"/>
<feature type="transmembrane region" description="Helical" evidence="2">
    <location>
        <begin position="199"/>
        <end position="219"/>
    </location>
</feature>
<organism evidence="4 5">
    <name type="scientific">Emiliania huxleyi (strain CCMP1516)</name>
    <dbReference type="NCBI Taxonomy" id="280463"/>
    <lineage>
        <taxon>Eukaryota</taxon>
        <taxon>Haptista</taxon>
        <taxon>Haptophyta</taxon>
        <taxon>Prymnesiophyceae</taxon>
        <taxon>Isochrysidales</taxon>
        <taxon>Noelaerhabdaceae</taxon>
        <taxon>Emiliania</taxon>
    </lineage>
</organism>
<dbReference type="Proteomes" id="UP000013827">
    <property type="component" value="Unassembled WGS sequence"/>
</dbReference>
<accession>A0A0D3IYR1</accession>
<dbReference type="PaxDb" id="2903-EOD16396"/>
<dbReference type="RefSeq" id="XP_005768825.1">
    <property type="nucleotide sequence ID" value="XM_005768768.1"/>
</dbReference>
<keyword evidence="1" id="KW-0342">GTP-binding</keyword>
<dbReference type="PANTHER" id="PTHR18884">
    <property type="entry name" value="SEPTIN"/>
    <property type="match status" value="1"/>
</dbReference>
<keyword evidence="2" id="KW-0812">Transmembrane</keyword>
<reference evidence="4" key="2">
    <citation type="submission" date="2024-10" db="UniProtKB">
        <authorList>
            <consortium name="EnsemblProtists"/>
        </authorList>
    </citation>
    <scope>IDENTIFICATION</scope>
</reference>
<evidence type="ECO:0000256" key="1">
    <source>
        <dbReference type="RuleBase" id="RU004560"/>
    </source>
</evidence>
<dbReference type="GeneID" id="17262556"/>
<dbReference type="Pfam" id="PF00735">
    <property type="entry name" value="Septin"/>
    <property type="match status" value="1"/>
</dbReference>
<keyword evidence="2" id="KW-0472">Membrane</keyword>
<dbReference type="EnsemblProtists" id="EOD16396">
    <property type="protein sequence ID" value="EOD16396"/>
    <property type="gene ID" value="EMIHUDRAFT_356178"/>
</dbReference>
<name>A0A0D3IYR1_EMIH1</name>
<dbReference type="eggNOG" id="KOG2655">
    <property type="taxonomic scope" value="Eukaryota"/>
</dbReference>
<dbReference type="STRING" id="2903.R1E042"/>
<sequence>MPLDEEKKLWNGLVHLCLFFIPPHRMKRADVELMQRLHTLVPLVVVIAKSDTMTTEETWKFKHQVCDQLKQHVSTFRFNERSIKEVEQLHAEHAVDTFQPLYGGADGSLPWAVMGADDSQREYIWGTAITNEPRHSELPALRDLLLRAGGWQQLKRDAALKADKEAARRAKATLPPCRWGSELWRGTRVGAEGLLSSRLLSPLLAVLALVAALVVALTVRDAFHKEMSSVLTLEQQLEALGRDLSSCSQARDALDRASSAAKAERMLYERKVAMLEDDWNECTQVRKALEIDLQAIKTTPKPPLAAATERQARAAWW</sequence>
<keyword evidence="5" id="KW-1185">Reference proteome</keyword>
<evidence type="ECO:0000313" key="4">
    <source>
        <dbReference type="EnsemblProtists" id="EOD16396"/>
    </source>
</evidence>
<evidence type="ECO:0000259" key="3">
    <source>
        <dbReference type="PROSITE" id="PS51719"/>
    </source>
</evidence>
<dbReference type="Gene3D" id="3.40.50.300">
    <property type="entry name" value="P-loop containing nucleotide triphosphate hydrolases"/>
    <property type="match status" value="1"/>
</dbReference>
<dbReference type="PROSITE" id="PS51719">
    <property type="entry name" value="G_SEPTIN"/>
    <property type="match status" value="1"/>
</dbReference>
<dbReference type="InterPro" id="IPR027417">
    <property type="entry name" value="P-loop_NTPase"/>
</dbReference>
<dbReference type="AlphaFoldDB" id="A0A0D3IYR1"/>